<keyword evidence="2" id="KW-0963">Cytoplasm</keyword>
<evidence type="ECO:0000256" key="3">
    <source>
        <dbReference type="ARBA" id="ARBA00022794"/>
    </source>
</evidence>
<evidence type="ECO:0000313" key="9">
    <source>
        <dbReference type="EMBL" id="GKT34448.1"/>
    </source>
</evidence>
<keyword evidence="4" id="KW-0206">Cytoskeleton</keyword>
<feature type="compositionally biased region" description="Basic and acidic residues" evidence="8">
    <location>
        <begin position="283"/>
        <end position="299"/>
    </location>
</feature>
<evidence type="ECO:0000313" key="10">
    <source>
        <dbReference type="Proteomes" id="UP001057375"/>
    </source>
</evidence>
<reference evidence="9" key="1">
    <citation type="submission" date="2022-03" db="EMBL/GenBank/DDBJ databases">
        <title>Draft genome sequence of Aduncisulcus paluster, a free-living microaerophilic Fornicata.</title>
        <authorList>
            <person name="Yuyama I."/>
            <person name="Kume K."/>
            <person name="Tamura T."/>
            <person name="Inagaki Y."/>
            <person name="Hashimoto T."/>
        </authorList>
    </citation>
    <scope>NUCLEOTIDE SEQUENCE</scope>
    <source>
        <strain evidence="9">NY0171</strain>
    </source>
</reference>
<evidence type="ECO:0000256" key="1">
    <source>
        <dbReference type="ARBA" id="ARBA00004120"/>
    </source>
</evidence>
<evidence type="ECO:0000256" key="5">
    <source>
        <dbReference type="ARBA" id="ARBA00023273"/>
    </source>
</evidence>
<dbReference type="PROSITE" id="PS51381">
    <property type="entry name" value="C2_B9"/>
    <property type="match status" value="1"/>
</dbReference>
<sequence>MEILTNISDTNEFGAIFSGQIDKVEGDFGKDLYCRYSIVAGIDWIKINGDTEGISQVSNQAIREFSTKLPSQSIYSFGLPISTTYKATNLFGWPRLVFGLYGRDWLNRDIAKGYGSVLLPVMPGKHSLSVSVFRPVVGSPFERFLRWVAGAPPEFKSLAFLAGTDGRNAVSSVSEGKLTLTVHSTLFPPPGSSSSISTGIGGPIGGKTGRSRGLGSLKHTLSSLSPKKGKDPAISAIHEHAKQLTQSFLHRKPLSSEEKDTKVSPRISHKSKEGKEAPSSTTKTERGGHRRESSFKVDQLKQSTSTEDGGRERESSRQPPSLEKTILTRDSSRVQDMSMLSVSKLSDEAKEIPKRKPKQRSGPSLAPLSTKTILNLKNAFRPKRRESSRSRDESEKET</sequence>
<dbReference type="Pfam" id="PF07162">
    <property type="entry name" value="B9-C2"/>
    <property type="match status" value="1"/>
</dbReference>
<gene>
    <name evidence="9" type="ORF">ADUPG1_007801</name>
</gene>
<feature type="region of interest" description="Disordered" evidence="8">
    <location>
        <begin position="246"/>
        <end position="398"/>
    </location>
</feature>
<dbReference type="InterPro" id="IPR010796">
    <property type="entry name" value="C2_B9-type_dom"/>
</dbReference>
<organism evidence="9 10">
    <name type="scientific">Aduncisulcus paluster</name>
    <dbReference type="NCBI Taxonomy" id="2918883"/>
    <lineage>
        <taxon>Eukaryota</taxon>
        <taxon>Metamonada</taxon>
        <taxon>Carpediemonas-like organisms</taxon>
        <taxon>Aduncisulcus</taxon>
    </lineage>
</organism>
<evidence type="ECO:0000256" key="6">
    <source>
        <dbReference type="ARBA" id="ARBA00038411"/>
    </source>
</evidence>
<feature type="compositionally biased region" description="Basic and acidic residues" evidence="8">
    <location>
        <begin position="254"/>
        <end position="263"/>
    </location>
</feature>
<feature type="compositionally biased region" description="Gly residues" evidence="8">
    <location>
        <begin position="199"/>
        <end position="208"/>
    </location>
</feature>
<name>A0ABQ5KPL4_9EUKA</name>
<dbReference type="Proteomes" id="UP001057375">
    <property type="component" value="Unassembled WGS sequence"/>
</dbReference>
<proteinExistence type="inferred from homology"/>
<keyword evidence="5" id="KW-0966">Cell projection</keyword>
<feature type="compositionally biased region" description="Basic and acidic residues" evidence="8">
    <location>
        <begin position="345"/>
        <end position="354"/>
    </location>
</feature>
<accession>A0ABQ5KPL4</accession>
<dbReference type="PANTHER" id="PTHR12968:SF1">
    <property type="entry name" value="B9 DOMAIN-CONTAINING PROTEIN 1"/>
    <property type="match status" value="1"/>
</dbReference>
<keyword evidence="3" id="KW-0970">Cilium biogenesis/degradation</keyword>
<feature type="compositionally biased region" description="Basic and acidic residues" evidence="8">
    <location>
        <begin position="385"/>
        <end position="398"/>
    </location>
</feature>
<feature type="compositionally biased region" description="Polar residues" evidence="8">
    <location>
        <begin position="334"/>
        <end position="344"/>
    </location>
</feature>
<keyword evidence="10" id="KW-1185">Reference proteome</keyword>
<comment type="caution">
    <text evidence="9">The sequence shown here is derived from an EMBL/GenBank/DDBJ whole genome shotgun (WGS) entry which is preliminary data.</text>
</comment>
<comment type="similarity">
    <text evidence="6">Belongs to the B9D family.</text>
</comment>
<evidence type="ECO:0000256" key="8">
    <source>
        <dbReference type="SAM" id="MobiDB-lite"/>
    </source>
</evidence>
<comment type="subcellular location">
    <subcellularLocation>
        <location evidence="1">Cytoplasm</location>
        <location evidence="1">Cytoskeleton</location>
        <location evidence="1">Cilium basal body</location>
    </subcellularLocation>
</comment>
<protein>
    <recommendedName>
        <fullName evidence="7">B9 domain-containing protein 1</fullName>
    </recommendedName>
</protein>
<evidence type="ECO:0000256" key="4">
    <source>
        <dbReference type="ARBA" id="ARBA00023212"/>
    </source>
</evidence>
<dbReference type="EMBL" id="BQXS01010813">
    <property type="protein sequence ID" value="GKT34448.1"/>
    <property type="molecule type" value="Genomic_DNA"/>
</dbReference>
<evidence type="ECO:0000256" key="7">
    <source>
        <dbReference type="ARBA" id="ARBA00039274"/>
    </source>
</evidence>
<evidence type="ECO:0000256" key="2">
    <source>
        <dbReference type="ARBA" id="ARBA00022490"/>
    </source>
</evidence>
<dbReference type="PANTHER" id="PTHR12968">
    <property type="entry name" value="B9 DOMAIN-CONTAINING"/>
    <property type="match status" value="1"/>
</dbReference>
<feature type="region of interest" description="Disordered" evidence="8">
    <location>
        <begin position="189"/>
        <end position="232"/>
    </location>
</feature>